<comment type="caution">
    <text evidence="3">The sequence shown here is derived from an EMBL/GenBank/DDBJ whole genome shotgun (WGS) entry which is preliminary data.</text>
</comment>
<gene>
    <name evidence="3" type="ORF">PU560_10475</name>
</gene>
<dbReference type="PANTHER" id="PTHR11510">
    <property type="entry name" value="MYO-INOSITOL-1 PHOSPHATE SYNTHASE"/>
    <property type="match status" value="1"/>
</dbReference>
<dbReference type="InterPro" id="IPR002587">
    <property type="entry name" value="Myo-inos-1-P_Synthase"/>
</dbReference>
<sequence length="393" mass="41140">MSASGNDGAAPARTGIWFVGARGSVATTAALGAAAASTGFAGRTGLVTELPEVAAARPAPLEGLVIGGHDVIEEPLIERAMTLARGGVVPADLVRALGDELGEVDARIKTVARDGARPQRDLADNLEADIRAFKEAENLDRVVVVDVSSTEPPVATSVTRDHLPELERALDAGEAPLPPSSLYAYAAYRAGCPVVAFTPSPGPNFGALAELAKENGLSWAGRDGKTGETLLKSALAPMFATRALNVRSWASINLLGGGDGKTLSDPTNATSKTGTKRMGLEAMLGYPVEGPIHIDYVEDLGDWKTAWDYITFEGFLGTKMTMQFTWQGCDSALAAPLVLDLARLVARADEAGEAGALGALGFFFKEPLGSYEHSLGAQWRALTEWCENLGSMS</sequence>
<dbReference type="InterPro" id="IPR036291">
    <property type="entry name" value="NAD(P)-bd_dom_sf"/>
</dbReference>
<dbReference type="Pfam" id="PF07994">
    <property type="entry name" value="NAD_binding_5"/>
    <property type="match status" value="1"/>
</dbReference>
<feature type="domain" description="Myo-inositol-1-phosphate synthase GAPDH-like" evidence="2">
    <location>
        <begin position="227"/>
        <end position="331"/>
    </location>
</feature>
<reference evidence="3" key="1">
    <citation type="submission" date="2023-02" db="EMBL/GenBank/DDBJ databases">
        <title>Georgenia sp.10Sc9-8, isolated from a soil sample collected from the Taklamakan desert.</title>
        <authorList>
            <person name="Liu S."/>
        </authorList>
    </citation>
    <scope>NUCLEOTIDE SEQUENCE</scope>
    <source>
        <strain evidence="3">10Sc9-8</strain>
    </source>
</reference>
<accession>A0ABT5TXU3</accession>
<evidence type="ECO:0000256" key="1">
    <source>
        <dbReference type="ARBA" id="ARBA00010813"/>
    </source>
</evidence>
<evidence type="ECO:0000259" key="2">
    <source>
        <dbReference type="Pfam" id="PF01658"/>
    </source>
</evidence>
<dbReference type="Gene3D" id="3.40.50.720">
    <property type="entry name" value="NAD(P)-binding Rossmann-like Domain"/>
    <property type="match status" value="1"/>
</dbReference>
<evidence type="ECO:0000313" key="4">
    <source>
        <dbReference type="Proteomes" id="UP001165561"/>
    </source>
</evidence>
<dbReference type="EMBL" id="JARACI010000999">
    <property type="protein sequence ID" value="MDD9206888.1"/>
    <property type="molecule type" value="Genomic_DNA"/>
</dbReference>
<dbReference type="PIRSF" id="PIRSF015578">
    <property type="entry name" value="Myoinos-ppht_syn"/>
    <property type="match status" value="1"/>
</dbReference>
<dbReference type="SUPFAM" id="SSF55347">
    <property type="entry name" value="Glyceraldehyde-3-phosphate dehydrogenase-like, C-terminal domain"/>
    <property type="match status" value="1"/>
</dbReference>
<evidence type="ECO:0000313" key="3">
    <source>
        <dbReference type="EMBL" id="MDD9206888.1"/>
    </source>
</evidence>
<dbReference type="Gene3D" id="3.30.360.10">
    <property type="entry name" value="Dihydrodipicolinate Reductase, domain 2"/>
    <property type="match status" value="1"/>
</dbReference>
<dbReference type="InterPro" id="IPR013021">
    <property type="entry name" value="Myo-inos-1-P_Synthase_GAPDH"/>
</dbReference>
<name>A0ABT5TXU3_9MICO</name>
<comment type="similarity">
    <text evidence="1">Belongs to the myo-inositol 1-phosphate synthase family.</text>
</comment>
<keyword evidence="4" id="KW-1185">Reference proteome</keyword>
<dbReference type="Pfam" id="PF01658">
    <property type="entry name" value="Inos-1-P_synth"/>
    <property type="match status" value="1"/>
</dbReference>
<protein>
    <submittedName>
        <fullName evidence="3">Inositol-3-phosphate synthase</fullName>
    </submittedName>
</protein>
<dbReference type="Proteomes" id="UP001165561">
    <property type="component" value="Unassembled WGS sequence"/>
</dbReference>
<proteinExistence type="inferred from homology"/>
<organism evidence="3 4">
    <name type="scientific">Georgenia halotolerans</name>
    <dbReference type="NCBI Taxonomy" id="3028317"/>
    <lineage>
        <taxon>Bacteria</taxon>
        <taxon>Bacillati</taxon>
        <taxon>Actinomycetota</taxon>
        <taxon>Actinomycetes</taxon>
        <taxon>Micrococcales</taxon>
        <taxon>Bogoriellaceae</taxon>
        <taxon>Georgenia</taxon>
    </lineage>
</organism>
<dbReference type="SUPFAM" id="SSF51735">
    <property type="entry name" value="NAD(P)-binding Rossmann-fold domains"/>
    <property type="match status" value="1"/>
</dbReference>